<dbReference type="Proteomes" id="UP000321947">
    <property type="component" value="Unassembled WGS sequence"/>
</dbReference>
<comment type="caution">
    <text evidence="3">The sequence shown here is derived from an EMBL/GenBank/DDBJ whole genome shotgun (WGS) entry which is preliminary data.</text>
</comment>
<reference evidence="4 5" key="1">
    <citation type="submission" date="2019-08" db="EMBL/GenBank/DDBJ databases">
        <title>Draft genome sequences of two oriental melons (Cucumis melo L. var makuwa).</title>
        <authorList>
            <person name="Kwon S.-Y."/>
        </authorList>
    </citation>
    <scope>NUCLEOTIDE SEQUENCE [LARGE SCALE GENOMIC DNA]</scope>
    <source>
        <strain evidence="5">cv. Chang Bougi</strain>
        <strain evidence="4">cv. SW 3</strain>
        <tissue evidence="3">Leaf</tissue>
    </source>
</reference>
<protein>
    <submittedName>
        <fullName evidence="2 3">Non-LTR retroelement reverse transcriptase</fullName>
    </submittedName>
</protein>
<dbReference type="Proteomes" id="UP000321393">
    <property type="component" value="Unassembled WGS sequence"/>
</dbReference>
<evidence type="ECO:0000313" key="3">
    <source>
        <dbReference type="EMBL" id="TYJ98177.1"/>
    </source>
</evidence>
<gene>
    <name evidence="3" type="ORF">E5676_scaffold180G00620</name>
    <name evidence="2" type="ORF">E6C27_scaffold355G00700</name>
</gene>
<evidence type="ECO:0000313" key="5">
    <source>
        <dbReference type="Proteomes" id="UP000321947"/>
    </source>
</evidence>
<dbReference type="AlphaFoldDB" id="A0A5D3BGD0"/>
<dbReference type="EMBL" id="SSTD01018169">
    <property type="protein sequence ID" value="TYJ98177.1"/>
    <property type="molecule type" value="Genomic_DNA"/>
</dbReference>
<accession>A0A5D3BGD0</accession>
<dbReference type="GO" id="GO:0003964">
    <property type="term" value="F:RNA-directed DNA polymerase activity"/>
    <property type="evidence" value="ECO:0007669"/>
    <property type="project" value="UniProtKB-KW"/>
</dbReference>
<evidence type="ECO:0000313" key="2">
    <source>
        <dbReference type="EMBL" id="KAA0050229.1"/>
    </source>
</evidence>
<proteinExistence type="predicted"/>
<keyword evidence="3" id="KW-0548">Nucleotidyltransferase</keyword>
<dbReference type="OrthoDB" id="1938625at2759"/>
<keyword evidence="3" id="KW-0808">Transferase</keyword>
<feature type="transmembrane region" description="Helical" evidence="1">
    <location>
        <begin position="257"/>
        <end position="284"/>
    </location>
</feature>
<keyword evidence="1" id="KW-1133">Transmembrane helix</keyword>
<keyword evidence="3" id="KW-0695">RNA-directed DNA polymerase</keyword>
<keyword evidence="1" id="KW-0812">Transmembrane</keyword>
<organism evidence="3 5">
    <name type="scientific">Cucumis melo var. makuwa</name>
    <name type="common">Oriental melon</name>
    <dbReference type="NCBI Taxonomy" id="1194695"/>
    <lineage>
        <taxon>Eukaryota</taxon>
        <taxon>Viridiplantae</taxon>
        <taxon>Streptophyta</taxon>
        <taxon>Embryophyta</taxon>
        <taxon>Tracheophyta</taxon>
        <taxon>Spermatophyta</taxon>
        <taxon>Magnoliopsida</taxon>
        <taxon>eudicotyledons</taxon>
        <taxon>Gunneridae</taxon>
        <taxon>Pentapetalae</taxon>
        <taxon>rosids</taxon>
        <taxon>fabids</taxon>
        <taxon>Cucurbitales</taxon>
        <taxon>Cucurbitaceae</taxon>
        <taxon>Benincaseae</taxon>
        <taxon>Cucumis</taxon>
    </lineage>
</organism>
<name>A0A5D3BGD0_CUCMM</name>
<sequence>MHFEALGSSPVPIEMEEFNHVILEVEAPFRYVVLLVRVRQQGVSPFVSPMHNLHDLKPVLRRHFDRHIQQLRRSRQASLATEAFWATARLEEVSLRQKSCIRWLDFKDQNSTFFHCSILSRVVVNCFRNSLSSHVIGYRELSPMLKDIIQFRWKTPGRDAFSMGFLKSAWNVVREDFCDVVLHFFEFFYLPHSVNAIVITLILKHCSGLVANLMIFCAAVESLLGFVRETLLKFWELSGLVANLGKSSMFVARVDSYGLLIVSLLSSVLLVGFVVGLLEFCLLLGEVYLPLAIRDGLSWNICEYLEDFVVVVGSFEFFAIFQQSDRLKKHVCLEVGDGRLCRVWLDLWVQGGPILEQVGEVSMELLDLWERVQVFHSYISVEDQWVWVLGSQGRFSIAIVWEAICPGSLGGSVVGWREYSQVVLV</sequence>
<evidence type="ECO:0000256" key="1">
    <source>
        <dbReference type="SAM" id="Phobius"/>
    </source>
</evidence>
<evidence type="ECO:0000313" key="4">
    <source>
        <dbReference type="Proteomes" id="UP000321393"/>
    </source>
</evidence>
<keyword evidence="1" id="KW-0472">Membrane</keyword>
<dbReference type="EMBL" id="SSTE01011875">
    <property type="protein sequence ID" value="KAA0050229.1"/>
    <property type="molecule type" value="Genomic_DNA"/>
</dbReference>